<evidence type="ECO:0000313" key="3">
    <source>
        <dbReference type="Proteomes" id="UP000050996"/>
    </source>
</evidence>
<organism evidence="2 3">
    <name type="scientific">Cytobacillus solani</name>
    <dbReference type="NCBI Taxonomy" id="1637975"/>
    <lineage>
        <taxon>Bacteria</taxon>
        <taxon>Bacillati</taxon>
        <taxon>Bacillota</taxon>
        <taxon>Bacilli</taxon>
        <taxon>Bacillales</taxon>
        <taxon>Bacillaceae</taxon>
        <taxon>Cytobacillus</taxon>
    </lineage>
</organism>
<dbReference type="PROSITE" id="PS51257">
    <property type="entry name" value="PROKAR_LIPOPROTEIN"/>
    <property type="match status" value="1"/>
</dbReference>
<keyword evidence="3" id="KW-1185">Reference proteome</keyword>
<name>A0A0Q3VHS6_9BACI</name>
<dbReference type="AlphaFoldDB" id="A0A0Q3VHS6"/>
<comment type="caution">
    <text evidence="2">The sequence shown here is derived from an EMBL/GenBank/DDBJ whole genome shotgun (WGS) entry which is preliminary data.</text>
</comment>
<dbReference type="InterPro" id="IPR047808">
    <property type="entry name" value="CueP-like"/>
</dbReference>
<dbReference type="Gene3D" id="2.60.40.3700">
    <property type="match status" value="1"/>
</dbReference>
<accession>A0A0Q3VHS6</accession>
<dbReference type="Pfam" id="PF21172">
    <property type="entry name" value="CueP"/>
    <property type="match status" value="1"/>
</dbReference>
<feature type="signal peptide" evidence="1">
    <location>
        <begin position="1"/>
        <end position="17"/>
    </location>
</feature>
<dbReference type="PATRIC" id="fig|1637975.4.peg.3158"/>
<sequence>MKRLILGITLLVSIVLAACSGGDTKEEASPKKEKTEDIKELVQDYSVGNIKDQTASITSKQLIVTDSDESQLTYDLPEGEFFVSIAPYVNETHP</sequence>
<evidence type="ECO:0000313" key="2">
    <source>
        <dbReference type="EMBL" id="KQL19962.1"/>
    </source>
</evidence>
<evidence type="ECO:0000256" key="1">
    <source>
        <dbReference type="SAM" id="SignalP"/>
    </source>
</evidence>
<dbReference type="Proteomes" id="UP000050996">
    <property type="component" value="Unassembled WGS sequence"/>
</dbReference>
<gene>
    <name evidence="2" type="ORF">AN957_16245</name>
</gene>
<feature type="chain" id="PRO_5039520823" evidence="1">
    <location>
        <begin position="18"/>
        <end position="94"/>
    </location>
</feature>
<dbReference type="STRING" id="1637975.AN957_16245"/>
<dbReference type="EMBL" id="LJIX01000006">
    <property type="protein sequence ID" value="KQL19962.1"/>
    <property type="molecule type" value="Genomic_DNA"/>
</dbReference>
<keyword evidence="1" id="KW-0732">Signal</keyword>
<reference evidence="2 3" key="1">
    <citation type="submission" date="2015-09" db="EMBL/GenBank/DDBJ databases">
        <title>Genome sequencing project for genomic taxonomy and phylogenomics of Bacillus-like bacteria.</title>
        <authorList>
            <person name="Liu B."/>
            <person name="Wang J."/>
            <person name="Zhu Y."/>
            <person name="Liu G."/>
            <person name="Chen Q."/>
            <person name="Chen Z."/>
            <person name="Lan J."/>
            <person name="Che J."/>
            <person name="Ge C."/>
            <person name="Shi H."/>
            <person name="Pan Z."/>
            <person name="Liu X."/>
        </authorList>
    </citation>
    <scope>NUCLEOTIDE SEQUENCE [LARGE SCALE GENOMIC DNA]</scope>
    <source>
        <strain evidence="2 3">FJAT-18043</strain>
    </source>
</reference>
<protein>
    <submittedName>
        <fullName evidence="2">Uncharacterized protein</fullName>
    </submittedName>
</protein>
<proteinExistence type="predicted"/>